<protein>
    <submittedName>
        <fullName evidence="1">Uncharacterized protein</fullName>
    </submittedName>
</protein>
<reference evidence="1" key="1">
    <citation type="submission" date="2019-08" db="EMBL/GenBank/DDBJ databases">
        <authorList>
            <person name="Kucharzyk K."/>
            <person name="Murdoch R.W."/>
            <person name="Higgins S."/>
            <person name="Loffler F."/>
        </authorList>
    </citation>
    <scope>NUCLEOTIDE SEQUENCE</scope>
</reference>
<organism evidence="1">
    <name type="scientific">bioreactor metagenome</name>
    <dbReference type="NCBI Taxonomy" id="1076179"/>
    <lineage>
        <taxon>unclassified sequences</taxon>
        <taxon>metagenomes</taxon>
        <taxon>ecological metagenomes</taxon>
    </lineage>
</organism>
<sequence>MGTLPNIVTNGEQPRGANPAGEVELNAEQIAFAAKLGINPEDARKFYKDYKESK</sequence>
<accession>A0A645ESS2</accession>
<comment type="caution">
    <text evidence="1">The sequence shown here is derived from an EMBL/GenBank/DDBJ whole genome shotgun (WGS) entry which is preliminary data.</text>
</comment>
<name>A0A645ESS2_9ZZZZ</name>
<dbReference type="AlphaFoldDB" id="A0A645ESS2"/>
<gene>
    <name evidence="1" type="ORF">SDC9_150794</name>
</gene>
<proteinExistence type="predicted"/>
<evidence type="ECO:0000313" key="1">
    <source>
        <dbReference type="EMBL" id="MPN03563.1"/>
    </source>
</evidence>
<dbReference type="EMBL" id="VSSQ01049488">
    <property type="protein sequence ID" value="MPN03563.1"/>
    <property type="molecule type" value="Genomic_DNA"/>
</dbReference>